<evidence type="ECO:0000313" key="4">
    <source>
        <dbReference type="Proteomes" id="UP000094849"/>
    </source>
</evidence>
<gene>
    <name evidence="3" type="ORF">A3196_03070</name>
</gene>
<name>A0A1E2UML1_9GAMM</name>
<feature type="domain" description="HTH merR-type" evidence="2">
    <location>
        <begin position="1"/>
        <end position="70"/>
    </location>
</feature>
<dbReference type="GO" id="GO:0003700">
    <property type="term" value="F:DNA-binding transcription factor activity"/>
    <property type="evidence" value="ECO:0007669"/>
    <property type="project" value="InterPro"/>
</dbReference>
<dbReference type="EMBL" id="LVJZ01000003">
    <property type="protein sequence ID" value="ODB95822.1"/>
    <property type="molecule type" value="Genomic_DNA"/>
</dbReference>
<dbReference type="Gene3D" id="1.10.1660.10">
    <property type="match status" value="1"/>
</dbReference>
<dbReference type="InterPro" id="IPR000551">
    <property type="entry name" value="MerR-type_HTH_dom"/>
</dbReference>
<keyword evidence="4" id="KW-1185">Reference proteome</keyword>
<organism evidence="3 4">
    <name type="scientific">Candidatus Thiodiazotropha endoloripes</name>
    <dbReference type="NCBI Taxonomy" id="1818881"/>
    <lineage>
        <taxon>Bacteria</taxon>
        <taxon>Pseudomonadati</taxon>
        <taxon>Pseudomonadota</taxon>
        <taxon>Gammaproteobacteria</taxon>
        <taxon>Chromatiales</taxon>
        <taxon>Sedimenticolaceae</taxon>
        <taxon>Candidatus Thiodiazotropha</taxon>
    </lineage>
</organism>
<evidence type="ECO:0000259" key="2">
    <source>
        <dbReference type="PROSITE" id="PS50937"/>
    </source>
</evidence>
<reference evidence="3 4" key="1">
    <citation type="submission" date="2016-03" db="EMBL/GenBank/DDBJ databases">
        <title>Chemosynthetic sulphur-oxidizing symbionts of marine invertebrate animals are capable of nitrogen fixation.</title>
        <authorList>
            <person name="Petersen J.M."/>
            <person name="Kemper A."/>
            <person name="Gruber-Vodicka H."/>
            <person name="Cardini U."/>
            <person name="Geest Mvander."/>
            <person name="Kleiner M."/>
            <person name="Bulgheresi S."/>
            <person name="Fussmann M."/>
            <person name="Herbold C."/>
            <person name="Seah B.K.B."/>
            <person name="Antony C.Paul."/>
            <person name="Liu D."/>
            <person name="Belitz A."/>
            <person name="Weber M."/>
        </authorList>
    </citation>
    <scope>NUCLEOTIDE SEQUENCE [LARGE SCALE GENOMIC DNA]</scope>
    <source>
        <strain evidence="3">G_D</strain>
    </source>
</reference>
<dbReference type="RefSeq" id="WP_069003452.1">
    <property type="nucleotide sequence ID" value="NZ_LVJX01000004.1"/>
</dbReference>
<dbReference type="STRING" id="1818881.A3196_03070"/>
<dbReference type="SUPFAM" id="SSF46955">
    <property type="entry name" value="Putative DNA-binding domain"/>
    <property type="match status" value="1"/>
</dbReference>
<dbReference type="Proteomes" id="UP000094849">
    <property type="component" value="Unassembled WGS sequence"/>
</dbReference>
<dbReference type="Pfam" id="PF13411">
    <property type="entry name" value="MerR_1"/>
    <property type="match status" value="1"/>
</dbReference>
<keyword evidence="1" id="KW-0238">DNA-binding</keyword>
<dbReference type="PANTHER" id="PTHR30204">
    <property type="entry name" value="REDOX-CYCLING DRUG-SENSING TRANSCRIPTIONAL ACTIVATOR SOXR"/>
    <property type="match status" value="1"/>
</dbReference>
<dbReference type="InterPro" id="IPR009061">
    <property type="entry name" value="DNA-bd_dom_put_sf"/>
</dbReference>
<sequence>MLTVGQVAKRFQLSRSTLLYYDNKGVLKPSGRNHANYRVYSAEDINKLERIILLRNAGMPLADISLLIDQSFDEIESALESRLLTINREIQTLRNQQQVIINLISNRDNLSKTRIVTKERWVDMLSAAGLDESGMWLWHREFEATSPEAHQDFLESIGISQAEIEMIRKKSRSALKP</sequence>
<evidence type="ECO:0000256" key="1">
    <source>
        <dbReference type="ARBA" id="ARBA00023125"/>
    </source>
</evidence>
<dbReference type="SMART" id="SM00422">
    <property type="entry name" value="HTH_MERR"/>
    <property type="match status" value="1"/>
</dbReference>
<dbReference type="PROSITE" id="PS50937">
    <property type="entry name" value="HTH_MERR_2"/>
    <property type="match status" value="1"/>
</dbReference>
<dbReference type="GO" id="GO:0003677">
    <property type="term" value="F:DNA binding"/>
    <property type="evidence" value="ECO:0007669"/>
    <property type="project" value="UniProtKB-KW"/>
</dbReference>
<dbReference type="InterPro" id="IPR047057">
    <property type="entry name" value="MerR_fam"/>
</dbReference>
<dbReference type="PANTHER" id="PTHR30204:SF90">
    <property type="entry name" value="HTH-TYPE TRANSCRIPTIONAL ACTIVATOR MTA"/>
    <property type="match status" value="1"/>
</dbReference>
<evidence type="ECO:0000313" key="3">
    <source>
        <dbReference type="EMBL" id="ODB95822.1"/>
    </source>
</evidence>
<dbReference type="AlphaFoldDB" id="A0A1E2UML1"/>
<protein>
    <submittedName>
        <fullName evidence="3">MerR family transcriptional regulator</fullName>
    </submittedName>
</protein>
<proteinExistence type="predicted"/>
<comment type="caution">
    <text evidence="3">The sequence shown here is derived from an EMBL/GenBank/DDBJ whole genome shotgun (WGS) entry which is preliminary data.</text>
</comment>
<accession>A0A1E2UML1</accession>